<proteinExistence type="inferred from homology"/>
<comment type="similarity">
    <text evidence="6">Belongs to the NAD kinase family.</text>
</comment>
<dbReference type="SUPFAM" id="SSF111331">
    <property type="entry name" value="NAD kinase/diacylglycerol kinase-like"/>
    <property type="match status" value="1"/>
</dbReference>
<dbReference type="EMBL" id="VUNH01000001">
    <property type="protein sequence ID" value="MST54459.1"/>
    <property type="molecule type" value="Genomic_DNA"/>
</dbReference>
<organism evidence="7 8">
    <name type="scientific">Pyramidobacter porci</name>
    <dbReference type="NCBI Taxonomy" id="2605789"/>
    <lineage>
        <taxon>Bacteria</taxon>
        <taxon>Thermotogati</taxon>
        <taxon>Synergistota</taxon>
        <taxon>Synergistia</taxon>
        <taxon>Synergistales</taxon>
        <taxon>Dethiosulfovibrionaceae</taxon>
        <taxon>Pyramidobacter</taxon>
    </lineage>
</organism>
<dbReference type="PANTHER" id="PTHR20275:SF0">
    <property type="entry name" value="NAD KINASE"/>
    <property type="match status" value="1"/>
</dbReference>
<reference evidence="7 8" key="1">
    <citation type="submission" date="2019-08" db="EMBL/GenBank/DDBJ databases">
        <title>In-depth cultivation of the pig gut microbiome towards novel bacterial diversity and tailored functional studies.</title>
        <authorList>
            <person name="Wylensek D."/>
            <person name="Hitch T.C.A."/>
            <person name="Clavel T."/>
        </authorList>
    </citation>
    <scope>NUCLEOTIDE SEQUENCE [LARGE SCALE GENOMIC DNA]</scope>
    <source>
        <strain evidence="7 8">SM-530-WT-4B</strain>
    </source>
</reference>
<dbReference type="PANTHER" id="PTHR20275">
    <property type="entry name" value="NAD KINASE"/>
    <property type="match status" value="1"/>
</dbReference>
<comment type="caution">
    <text evidence="7">The sequence shown here is derived from an EMBL/GenBank/DDBJ whole genome shotgun (WGS) entry which is preliminary data.</text>
</comment>
<evidence type="ECO:0000256" key="2">
    <source>
        <dbReference type="ARBA" id="ARBA00022777"/>
    </source>
</evidence>
<feature type="binding site" evidence="6">
    <location>
        <position position="149"/>
    </location>
    <ligand>
        <name>NAD(+)</name>
        <dbReference type="ChEBI" id="CHEBI:57540"/>
    </ligand>
</feature>
<dbReference type="InterPro" id="IPR017438">
    <property type="entry name" value="ATP-NAD_kinase_N"/>
</dbReference>
<comment type="cofactor">
    <cofactor evidence="6">
        <name>a divalent metal cation</name>
        <dbReference type="ChEBI" id="CHEBI:60240"/>
    </cofactor>
</comment>
<comment type="subcellular location">
    <subcellularLocation>
        <location evidence="6">Cytoplasm</location>
    </subcellularLocation>
</comment>
<dbReference type="InterPro" id="IPR017437">
    <property type="entry name" value="ATP-NAD_kinase_PpnK-typ_C"/>
</dbReference>
<name>A0A6L5Y843_9BACT</name>
<dbReference type="RefSeq" id="WP_154527606.1">
    <property type="nucleotide sequence ID" value="NZ_JAXDZJ010000201.1"/>
</dbReference>
<sequence length="291" mass="32050">MKFGLIVNLAKPEAIQLAGELCAWGRKRNNPFLLFAEEAPALRQNGIPLDRWLAEVETALVIGGDGTFLQAAHLVQHSGINLFGVSVGHLGFLAVGDPRRVCEQIEQIEKGDFKIERRRCLEGVLATEEKERRLFALNDLVLSKGIQARLVSLDVQVQGKPICEYRADGVIVSTPTGSTAYALSAGGPIVPPSLDCMLLVPICAHTLYARPTLLGPDDCLTLRPTENSELFLTVDGADVYPLSSRDRLDVRLSKDHGVNTVSLPQFDYYDLLHEKLLWGWNPVSERSARRA</sequence>
<keyword evidence="3 6" id="KW-0521">NADP</keyword>
<evidence type="ECO:0000256" key="5">
    <source>
        <dbReference type="ARBA" id="ARBA00047925"/>
    </source>
</evidence>
<keyword evidence="8" id="KW-1185">Reference proteome</keyword>
<keyword evidence="6" id="KW-0067">ATP-binding</keyword>
<evidence type="ECO:0000256" key="3">
    <source>
        <dbReference type="ARBA" id="ARBA00022857"/>
    </source>
</evidence>
<dbReference type="Pfam" id="PF01513">
    <property type="entry name" value="NAD_kinase"/>
    <property type="match status" value="1"/>
</dbReference>
<keyword evidence="2 6" id="KW-0418">Kinase</keyword>
<dbReference type="Pfam" id="PF20143">
    <property type="entry name" value="NAD_kinase_C"/>
    <property type="match status" value="1"/>
</dbReference>
<feature type="active site" description="Proton acceptor" evidence="6">
    <location>
        <position position="65"/>
    </location>
</feature>
<dbReference type="GO" id="GO:0005524">
    <property type="term" value="F:ATP binding"/>
    <property type="evidence" value="ECO:0007669"/>
    <property type="project" value="UniProtKB-KW"/>
</dbReference>
<gene>
    <name evidence="6" type="primary">nadK</name>
    <name evidence="7" type="ORF">FYJ74_00085</name>
</gene>
<feature type="binding site" evidence="6">
    <location>
        <begin position="138"/>
        <end position="139"/>
    </location>
    <ligand>
        <name>NAD(+)</name>
        <dbReference type="ChEBI" id="CHEBI:57540"/>
    </ligand>
</feature>
<dbReference type="GO" id="GO:0046872">
    <property type="term" value="F:metal ion binding"/>
    <property type="evidence" value="ECO:0007669"/>
    <property type="project" value="UniProtKB-UniRule"/>
</dbReference>
<dbReference type="GO" id="GO:0019674">
    <property type="term" value="P:NAD+ metabolic process"/>
    <property type="evidence" value="ECO:0007669"/>
    <property type="project" value="InterPro"/>
</dbReference>
<dbReference type="HAMAP" id="MF_00361">
    <property type="entry name" value="NAD_kinase"/>
    <property type="match status" value="1"/>
</dbReference>
<protein>
    <recommendedName>
        <fullName evidence="6">NAD kinase</fullName>
        <ecNumber evidence="6">2.7.1.23</ecNumber>
    </recommendedName>
    <alternativeName>
        <fullName evidence="6">ATP-dependent NAD kinase</fullName>
    </alternativeName>
</protein>
<feature type="binding site" evidence="6">
    <location>
        <begin position="179"/>
        <end position="184"/>
    </location>
    <ligand>
        <name>NAD(+)</name>
        <dbReference type="ChEBI" id="CHEBI:57540"/>
    </ligand>
</feature>
<feature type="binding site" evidence="6">
    <location>
        <position position="166"/>
    </location>
    <ligand>
        <name>NAD(+)</name>
        <dbReference type="ChEBI" id="CHEBI:57540"/>
    </ligand>
</feature>
<dbReference type="GO" id="GO:0005737">
    <property type="term" value="C:cytoplasm"/>
    <property type="evidence" value="ECO:0007669"/>
    <property type="project" value="UniProtKB-SubCell"/>
</dbReference>
<comment type="catalytic activity">
    <reaction evidence="5 6">
        <text>NAD(+) + ATP = ADP + NADP(+) + H(+)</text>
        <dbReference type="Rhea" id="RHEA:18629"/>
        <dbReference type="ChEBI" id="CHEBI:15378"/>
        <dbReference type="ChEBI" id="CHEBI:30616"/>
        <dbReference type="ChEBI" id="CHEBI:57540"/>
        <dbReference type="ChEBI" id="CHEBI:58349"/>
        <dbReference type="ChEBI" id="CHEBI:456216"/>
        <dbReference type="EC" id="2.7.1.23"/>
    </reaction>
</comment>
<keyword evidence="6" id="KW-0963">Cytoplasm</keyword>
<dbReference type="Gene3D" id="3.40.50.10330">
    <property type="entry name" value="Probable inorganic polyphosphate/atp-NAD kinase, domain 1"/>
    <property type="match status" value="1"/>
</dbReference>
<evidence type="ECO:0000313" key="8">
    <source>
        <dbReference type="Proteomes" id="UP000473699"/>
    </source>
</evidence>
<dbReference type="GO" id="GO:0003951">
    <property type="term" value="F:NAD+ kinase activity"/>
    <property type="evidence" value="ECO:0007669"/>
    <property type="project" value="UniProtKB-UniRule"/>
</dbReference>
<evidence type="ECO:0000313" key="7">
    <source>
        <dbReference type="EMBL" id="MST54459.1"/>
    </source>
</evidence>
<feature type="binding site" evidence="6">
    <location>
        <begin position="65"/>
        <end position="66"/>
    </location>
    <ligand>
        <name>NAD(+)</name>
        <dbReference type="ChEBI" id="CHEBI:57540"/>
    </ligand>
</feature>
<keyword evidence="4 6" id="KW-0520">NAD</keyword>
<keyword evidence="6" id="KW-0547">Nucleotide-binding</keyword>
<dbReference type="InterPro" id="IPR002504">
    <property type="entry name" value="NADK"/>
</dbReference>
<dbReference type="Proteomes" id="UP000473699">
    <property type="component" value="Unassembled WGS sequence"/>
</dbReference>
<dbReference type="AlphaFoldDB" id="A0A6L5Y843"/>
<dbReference type="Gene3D" id="2.60.200.30">
    <property type="entry name" value="Probable inorganic polyphosphate/atp-NAD kinase, domain 2"/>
    <property type="match status" value="1"/>
</dbReference>
<evidence type="ECO:0000256" key="1">
    <source>
        <dbReference type="ARBA" id="ARBA00022679"/>
    </source>
</evidence>
<accession>A0A6L5Y843</accession>
<evidence type="ECO:0000256" key="4">
    <source>
        <dbReference type="ARBA" id="ARBA00023027"/>
    </source>
</evidence>
<comment type="caution">
    <text evidence="6">Lacks conserved residue(s) required for the propagation of feature annotation.</text>
</comment>
<dbReference type="GO" id="GO:0051287">
    <property type="term" value="F:NAD binding"/>
    <property type="evidence" value="ECO:0007669"/>
    <property type="project" value="UniProtKB-ARBA"/>
</dbReference>
<dbReference type="GO" id="GO:0006741">
    <property type="term" value="P:NADP+ biosynthetic process"/>
    <property type="evidence" value="ECO:0007669"/>
    <property type="project" value="UniProtKB-UniRule"/>
</dbReference>
<comment type="function">
    <text evidence="6">Involved in the regulation of the intracellular balance of NAD and NADP, and is a key enzyme in the biosynthesis of NADP. Catalyzes specifically the phosphorylation on 2'-hydroxyl of the adenosine moiety of NAD to yield NADP.</text>
</comment>
<dbReference type="EC" id="2.7.1.23" evidence="6"/>
<evidence type="ECO:0000256" key="6">
    <source>
        <dbReference type="HAMAP-Rule" id="MF_00361"/>
    </source>
</evidence>
<keyword evidence="1 6" id="KW-0808">Transferase</keyword>
<feature type="binding site" evidence="6">
    <location>
        <position position="168"/>
    </location>
    <ligand>
        <name>NAD(+)</name>
        <dbReference type="ChEBI" id="CHEBI:57540"/>
    </ligand>
</feature>
<dbReference type="InterPro" id="IPR016064">
    <property type="entry name" value="NAD/diacylglycerol_kinase_sf"/>
</dbReference>